<keyword evidence="2" id="KW-0378">Hydrolase</keyword>
<dbReference type="Gene3D" id="3.40.50.1820">
    <property type="entry name" value="alpha/beta hydrolase"/>
    <property type="match status" value="1"/>
</dbReference>
<proteinExistence type="predicted"/>
<dbReference type="SUPFAM" id="SSF53474">
    <property type="entry name" value="alpha/beta-Hydrolases"/>
    <property type="match status" value="1"/>
</dbReference>
<dbReference type="STRING" id="670052.PA27867_2660"/>
<sequence>MHTPPAPPARTVISPDNVQIATYEFGDPDAPTVLAVHGFASSALANFHATGWIRDLVREGYHVIAIDQRGHGQSDKPHSSDAYSMDLLVTDVLTVLDTFMLDEVDYVGYSLGARVGWHAARFMPTRINRAVFGGIPDGDPLTRFRVDEALAFVREGTPVTDVLTGAYLKMAGAIRDNDLEALIALVEGMRDGPQPHAANAPEQRVLFATGSEDRILEASRALAEATPRAAFFEIPGRNHFNAPTSRAFRDAAIKFLGLPGSD</sequence>
<dbReference type="InterPro" id="IPR029058">
    <property type="entry name" value="AB_hydrolase_fold"/>
</dbReference>
<keyword evidence="3" id="KW-1185">Reference proteome</keyword>
<evidence type="ECO:0000313" key="3">
    <source>
        <dbReference type="Proteomes" id="UP000092582"/>
    </source>
</evidence>
<dbReference type="InterPro" id="IPR000073">
    <property type="entry name" value="AB_hydrolase_1"/>
</dbReference>
<gene>
    <name evidence="2" type="ORF">PA27867_2660</name>
</gene>
<reference evidence="2 3" key="1">
    <citation type="submission" date="2016-06" db="EMBL/GenBank/DDBJ databases">
        <title>Genome sequencing of Cryobacterium arcticum PAMC 27867.</title>
        <authorList>
            <person name="Lee J."/>
            <person name="Kim O.-S."/>
        </authorList>
    </citation>
    <scope>NUCLEOTIDE SEQUENCE [LARGE SCALE GENOMIC DNA]</scope>
    <source>
        <strain evidence="2 3">PAMC 27867</strain>
    </source>
</reference>
<dbReference type="GO" id="GO:0047372">
    <property type="term" value="F:monoacylglycerol lipase activity"/>
    <property type="evidence" value="ECO:0007669"/>
    <property type="project" value="TreeGrafter"/>
</dbReference>
<dbReference type="EMBL" id="CP016282">
    <property type="protein sequence ID" value="ANP73601.1"/>
    <property type="molecule type" value="Genomic_DNA"/>
</dbReference>
<dbReference type="PANTHER" id="PTHR43798:SF33">
    <property type="entry name" value="HYDROLASE, PUTATIVE (AFU_ORTHOLOGUE AFUA_2G14860)-RELATED"/>
    <property type="match status" value="1"/>
</dbReference>
<accession>A0A1B1BM38</accession>
<dbReference type="KEGG" id="cart:PA27867_2660"/>
<dbReference type="Pfam" id="PF00561">
    <property type="entry name" value="Abhydrolase_1"/>
    <property type="match status" value="1"/>
</dbReference>
<dbReference type="GO" id="GO:0016020">
    <property type="term" value="C:membrane"/>
    <property type="evidence" value="ECO:0007669"/>
    <property type="project" value="TreeGrafter"/>
</dbReference>
<dbReference type="GO" id="GO:0046464">
    <property type="term" value="P:acylglycerol catabolic process"/>
    <property type="evidence" value="ECO:0007669"/>
    <property type="project" value="TreeGrafter"/>
</dbReference>
<evidence type="ECO:0000313" key="2">
    <source>
        <dbReference type="EMBL" id="ANP73601.1"/>
    </source>
</evidence>
<name>A0A1B1BM38_9MICO</name>
<protein>
    <submittedName>
        <fullName evidence="2">Hydrolase</fullName>
    </submittedName>
</protein>
<dbReference type="InterPro" id="IPR050266">
    <property type="entry name" value="AB_hydrolase_sf"/>
</dbReference>
<dbReference type="AlphaFoldDB" id="A0A1B1BM38"/>
<organism evidence="2 3">
    <name type="scientific">Cryobacterium arcticum</name>
    <dbReference type="NCBI Taxonomy" id="670052"/>
    <lineage>
        <taxon>Bacteria</taxon>
        <taxon>Bacillati</taxon>
        <taxon>Actinomycetota</taxon>
        <taxon>Actinomycetes</taxon>
        <taxon>Micrococcales</taxon>
        <taxon>Microbacteriaceae</taxon>
        <taxon>Cryobacterium</taxon>
    </lineage>
</organism>
<dbReference type="Proteomes" id="UP000092582">
    <property type="component" value="Chromosome 1"/>
</dbReference>
<dbReference type="PANTHER" id="PTHR43798">
    <property type="entry name" value="MONOACYLGLYCEROL LIPASE"/>
    <property type="match status" value="1"/>
</dbReference>
<dbReference type="RefSeq" id="WP_066597132.1">
    <property type="nucleotide sequence ID" value="NZ_CP016282.1"/>
</dbReference>
<dbReference type="OrthoDB" id="9804723at2"/>
<feature type="domain" description="AB hydrolase-1" evidence="1">
    <location>
        <begin position="31"/>
        <end position="135"/>
    </location>
</feature>
<evidence type="ECO:0000259" key="1">
    <source>
        <dbReference type="Pfam" id="PF00561"/>
    </source>
</evidence>